<protein>
    <submittedName>
        <fullName evidence="2">Uncharacterized protein</fullName>
    </submittedName>
</protein>
<dbReference type="EMBL" id="JAJA02000001">
    <property type="protein sequence ID" value="KWS04389.1"/>
    <property type="molecule type" value="Genomic_DNA"/>
</dbReference>
<keyword evidence="3" id="KW-1185">Reference proteome</keyword>
<dbReference type="AlphaFoldDB" id="A0A108U8A9"/>
<sequence>MAIATGSGRPLRAWTATRRRRWVPLASRRQKTATSRPPYVSDRSGRGSSRPKATVRCAAPHSGPGAKHNAPAMQRRLRLPLA</sequence>
<evidence type="ECO:0000313" key="3">
    <source>
        <dbReference type="Proteomes" id="UP000023435"/>
    </source>
</evidence>
<evidence type="ECO:0000313" key="2">
    <source>
        <dbReference type="EMBL" id="KWS04389.1"/>
    </source>
</evidence>
<accession>A0A108U8A9</accession>
<reference evidence="2 3" key="1">
    <citation type="journal article" date="2014" name="Genome Announc.">
        <title>Draft Genome Sequence of Lysobacter capsici AZ78, a Bacterium Antagonistic to Plant-Pathogenic Oomycetes.</title>
        <authorList>
            <person name="Puopolo G."/>
            <person name="Sonego P."/>
            <person name="Engelen K."/>
            <person name="Pertot I."/>
        </authorList>
    </citation>
    <scope>NUCLEOTIDE SEQUENCE [LARGE SCALE GENOMIC DNA]</scope>
    <source>
        <strain evidence="2 3">AZ78</strain>
    </source>
</reference>
<evidence type="ECO:0000256" key="1">
    <source>
        <dbReference type="SAM" id="MobiDB-lite"/>
    </source>
</evidence>
<proteinExistence type="predicted"/>
<organism evidence="2 3">
    <name type="scientific">Lysobacter capsici AZ78</name>
    <dbReference type="NCBI Taxonomy" id="1444315"/>
    <lineage>
        <taxon>Bacteria</taxon>
        <taxon>Pseudomonadati</taxon>
        <taxon>Pseudomonadota</taxon>
        <taxon>Gammaproteobacteria</taxon>
        <taxon>Lysobacterales</taxon>
        <taxon>Lysobacteraceae</taxon>
        <taxon>Lysobacter</taxon>
    </lineage>
</organism>
<dbReference type="Proteomes" id="UP000023435">
    <property type="component" value="Unassembled WGS sequence"/>
</dbReference>
<comment type="caution">
    <text evidence="2">The sequence shown here is derived from an EMBL/GenBank/DDBJ whole genome shotgun (WGS) entry which is preliminary data.</text>
</comment>
<feature type="region of interest" description="Disordered" evidence="1">
    <location>
        <begin position="1"/>
        <end position="82"/>
    </location>
</feature>
<gene>
    <name evidence="2" type="ORF">AZ78_1938</name>
</gene>
<name>A0A108U8A9_9GAMM</name>